<feature type="binding site" evidence="6">
    <location>
        <position position="80"/>
    </location>
    <ligand>
        <name>[4Fe-4S] cluster</name>
        <dbReference type="ChEBI" id="CHEBI:49883"/>
        <note>4Fe-4S-S-AdoMet</note>
    </ligand>
</feature>
<evidence type="ECO:0000313" key="9">
    <source>
        <dbReference type="EMBL" id="HGU33472.1"/>
    </source>
</evidence>
<keyword evidence="3" id="KW-0479">Metal-binding</keyword>
<dbReference type="SUPFAM" id="SSF102114">
    <property type="entry name" value="Radical SAM enzymes"/>
    <property type="match status" value="1"/>
</dbReference>
<dbReference type="InterPro" id="IPR058240">
    <property type="entry name" value="rSAM_sf"/>
</dbReference>
<dbReference type="SFLD" id="SFLDS00029">
    <property type="entry name" value="Radical_SAM"/>
    <property type="match status" value="1"/>
</dbReference>
<dbReference type="GO" id="GO:0044689">
    <property type="term" value="F:7,8-didemethyl-8-hydroxy-5-deazariboflavin synthase activity"/>
    <property type="evidence" value="ECO:0007669"/>
    <property type="project" value="TreeGrafter"/>
</dbReference>
<comment type="cofactor">
    <cofactor evidence="6">
        <name>[4Fe-4S] cluster</name>
        <dbReference type="ChEBI" id="CHEBI:49883"/>
    </cofactor>
    <text evidence="6">Binds 1 [4Fe-4S] cluster. The cluster is coordinated with 3 cysteines and an exchangeable S-adenosyl-L-methionine.</text>
</comment>
<dbReference type="Pfam" id="PF19288">
    <property type="entry name" value="CofH_C"/>
    <property type="match status" value="1"/>
</dbReference>
<dbReference type="PROSITE" id="PS51918">
    <property type="entry name" value="RADICAL_SAM"/>
    <property type="match status" value="1"/>
</dbReference>
<dbReference type="AlphaFoldDB" id="A0A7C4VRJ2"/>
<dbReference type="SFLD" id="SFLDG01389">
    <property type="entry name" value="menaquinone_synthsis_involved"/>
    <property type="match status" value="1"/>
</dbReference>
<dbReference type="InterPro" id="IPR020050">
    <property type="entry name" value="FO_synthase_su2"/>
</dbReference>
<dbReference type="PANTHER" id="PTHR43076">
    <property type="entry name" value="FO SYNTHASE (COFH)"/>
    <property type="match status" value="1"/>
</dbReference>
<evidence type="ECO:0000256" key="5">
    <source>
        <dbReference type="ARBA" id="ARBA00023014"/>
    </source>
</evidence>
<feature type="domain" description="Radical SAM core" evidence="8">
    <location>
        <begin position="59"/>
        <end position="293"/>
    </location>
</feature>
<dbReference type="GO" id="GO:0016765">
    <property type="term" value="F:transferase activity, transferring alkyl or aryl (other than methyl) groups"/>
    <property type="evidence" value="ECO:0007669"/>
    <property type="project" value="InterPro"/>
</dbReference>
<keyword evidence="5 6" id="KW-0411">Iron-sulfur</keyword>
<dbReference type="CDD" id="cd01335">
    <property type="entry name" value="Radical_SAM"/>
    <property type="match status" value="1"/>
</dbReference>
<dbReference type="InterPro" id="IPR045567">
    <property type="entry name" value="CofH/MnqC-like_C"/>
</dbReference>
<reference evidence="9" key="1">
    <citation type="journal article" date="2020" name="mSystems">
        <title>Genome- and Community-Level Interaction Insights into Carbon Utilization and Element Cycling Functions of Hydrothermarchaeota in Hydrothermal Sediment.</title>
        <authorList>
            <person name="Zhou Z."/>
            <person name="Liu Y."/>
            <person name="Xu W."/>
            <person name="Pan J."/>
            <person name="Luo Z.H."/>
            <person name="Li M."/>
        </authorList>
    </citation>
    <scope>NUCLEOTIDE SEQUENCE [LARGE SCALE GENOMIC DNA]</scope>
    <source>
        <strain evidence="9">SpSt-477</strain>
    </source>
</reference>
<dbReference type="SFLD" id="SFLDF00343">
    <property type="entry name" value="aminofutalosine_synthase_(mqnE"/>
    <property type="match status" value="1"/>
</dbReference>
<gene>
    <name evidence="9" type="ORF">ENS29_11515</name>
</gene>
<accession>A0A7C4VRJ2</accession>
<evidence type="ECO:0000256" key="2">
    <source>
        <dbReference type="ARBA" id="ARBA00022691"/>
    </source>
</evidence>
<dbReference type="GO" id="GO:0046872">
    <property type="term" value="F:metal ion binding"/>
    <property type="evidence" value="ECO:0007669"/>
    <property type="project" value="UniProtKB-KW"/>
</dbReference>
<evidence type="ECO:0000256" key="7">
    <source>
        <dbReference type="PIRSR" id="PIRSR004762-2"/>
    </source>
</evidence>
<evidence type="ECO:0000256" key="1">
    <source>
        <dbReference type="ARBA" id="ARBA00022485"/>
    </source>
</evidence>
<keyword evidence="1 6" id="KW-0004">4Fe-4S</keyword>
<dbReference type="InterPro" id="IPR007197">
    <property type="entry name" value="rSAM"/>
</dbReference>
<feature type="binding site" evidence="6">
    <location>
        <position position="77"/>
    </location>
    <ligand>
        <name>[4Fe-4S] cluster</name>
        <dbReference type="ChEBI" id="CHEBI:49883"/>
        <note>4Fe-4S-S-AdoMet</note>
    </ligand>
</feature>
<name>A0A7C4VRJ2_9BACT</name>
<evidence type="ECO:0000259" key="8">
    <source>
        <dbReference type="PROSITE" id="PS51918"/>
    </source>
</evidence>
<dbReference type="PANTHER" id="PTHR43076:SF7">
    <property type="entry name" value="AMINODEOXYFUTALOSINE SYNTHASE"/>
    <property type="match status" value="1"/>
</dbReference>
<protein>
    <submittedName>
        <fullName evidence="9">CofH family radical SAM protein</fullName>
    </submittedName>
</protein>
<dbReference type="PIRSF" id="PIRSF004762">
    <property type="entry name" value="CHP00423"/>
    <property type="match status" value="1"/>
</dbReference>
<dbReference type="GO" id="GO:0051539">
    <property type="term" value="F:4 iron, 4 sulfur cluster binding"/>
    <property type="evidence" value="ECO:0007669"/>
    <property type="project" value="UniProtKB-KW"/>
</dbReference>
<feature type="binding site" evidence="6">
    <location>
        <position position="73"/>
    </location>
    <ligand>
        <name>[4Fe-4S] cluster</name>
        <dbReference type="ChEBI" id="CHEBI:49883"/>
        <note>4Fe-4S-S-AdoMet</note>
    </ligand>
</feature>
<proteinExistence type="predicted"/>
<keyword evidence="2 6" id="KW-0949">S-adenosyl-L-methionine</keyword>
<dbReference type="NCBIfam" id="TIGR00423">
    <property type="entry name" value="CofH family radical SAM protein"/>
    <property type="match status" value="1"/>
</dbReference>
<keyword evidence="4 6" id="KW-0408">Iron</keyword>
<comment type="caution">
    <text evidence="9">The sequence shown here is derived from an EMBL/GenBank/DDBJ whole genome shotgun (WGS) entry which is preliminary data.</text>
</comment>
<dbReference type="InterPro" id="IPR034405">
    <property type="entry name" value="F420"/>
</dbReference>
<organism evidence="9">
    <name type="scientific">Desulfatirhabdium butyrativorans</name>
    <dbReference type="NCBI Taxonomy" id="340467"/>
    <lineage>
        <taxon>Bacteria</taxon>
        <taxon>Pseudomonadati</taxon>
        <taxon>Thermodesulfobacteriota</taxon>
        <taxon>Desulfobacteria</taxon>
        <taxon>Desulfobacterales</taxon>
        <taxon>Desulfatirhabdiaceae</taxon>
        <taxon>Desulfatirhabdium</taxon>
    </lineage>
</organism>
<evidence type="ECO:0000256" key="6">
    <source>
        <dbReference type="PIRSR" id="PIRSR004762-1"/>
    </source>
</evidence>
<feature type="binding site" evidence="7">
    <location>
        <position position="185"/>
    </location>
    <ligand>
        <name>S-adenosyl-L-methionine</name>
        <dbReference type="ChEBI" id="CHEBI:59789"/>
    </ligand>
</feature>
<dbReference type="SFLD" id="SFLDG01064">
    <property type="entry name" value="F420__menaquinone_cofactor_bio"/>
    <property type="match status" value="1"/>
</dbReference>
<evidence type="ECO:0000256" key="3">
    <source>
        <dbReference type="ARBA" id="ARBA00022723"/>
    </source>
</evidence>
<sequence length="379" mass="42042">MIPITDDIADPRLRAIADNVLHEKPISEDDALFLLGSNDILDIGRIAQILRHRWNGKKAYYGVNMNLNYTNVCELRCPLCAFSCDADSPKAYLYDITEVERRVRSALSEGIDEVHIVGGLRPDLPLTYFEEMLRTIKRIDPNLFIVAFTAVEYDYFARINGLPLKTVIRRLIDAGLGAIPGGGAEIFAPEVRRIISPKKISGERWLEVMRTAHGLGLKTNATMLFGHIETDAHIVDHLSRIRLLQSETGGFKTFVPLAFHPANTAVSGVKPRTSGYDIARIYATSRIFLHNIPHIKALWMYVGERMAQNLLWFGVDDIGATYNQEKVVHAAGASTPDFGSESFLKHLITAAGFEPVRTTAAYAGSPKGETPFESVTSTT</sequence>
<dbReference type="EMBL" id="DSUH01000265">
    <property type="protein sequence ID" value="HGU33472.1"/>
    <property type="molecule type" value="Genomic_DNA"/>
</dbReference>
<dbReference type="InterPro" id="IPR013785">
    <property type="entry name" value="Aldolase_TIM"/>
</dbReference>
<evidence type="ECO:0000256" key="4">
    <source>
        <dbReference type="ARBA" id="ARBA00023004"/>
    </source>
</evidence>
<dbReference type="Pfam" id="PF04055">
    <property type="entry name" value="Radical_SAM"/>
    <property type="match status" value="1"/>
</dbReference>
<dbReference type="Gene3D" id="3.20.20.70">
    <property type="entry name" value="Aldolase class I"/>
    <property type="match status" value="1"/>
</dbReference>